<evidence type="ECO:0000313" key="3">
    <source>
        <dbReference type="Proteomes" id="UP001275084"/>
    </source>
</evidence>
<name>A0AAJ0HB98_9PEZI</name>
<feature type="transmembrane region" description="Helical" evidence="1">
    <location>
        <begin position="164"/>
        <end position="182"/>
    </location>
</feature>
<reference evidence="2" key="1">
    <citation type="journal article" date="2023" name="Mol. Phylogenet. Evol.">
        <title>Genome-scale phylogeny and comparative genomics of the fungal order Sordariales.</title>
        <authorList>
            <person name="Hensen N."/>
            <person name="Bonometti L."/>
            <person name="Westerberg I."/>
            <person name="Brannstrom I.O."/>
            <person name="Guillou S."/>
            <person name="Cros-Aarteil S."/>
            <person name="Calhoun S."/>
            <person name="Haridas S."/>
            <person name="Kuo A."/>
            <person name="Mondo S."/>
            <person name="Pangilinan J."/>
            <person name="Riley R."/>
            <person name="LaButti K."/>
            <person name="Andreopoulos B."/>
            <person name="Lipzen A."/>
            <person name="Chen C."/>
            <person name="Yan M."/>
            <person name="Daum C."/>
            <person name="Ng V."/>
            <person name="Clum A."/>
            <person name="Steindorff A."/>
            <person name="Ohm R.A."/>
            <person name="Martin F."/>
            <person name="Silar P."/>
            <person name="Natvig D.O."/>
            <person name="Lalanne C."/>
            <person name="Gautier V."/>
            <person name="Ament-Velasquez S.L."/>
            <person name="Kruys A."/>
            <person name="Hutchinson M.I."/>
            <person name="Powell A.J."/>
            <person name="Barry K."/>
            <person name="Miller A.N."/>
            <person name="Grigoriev I.V."/>
            <person name="Debuchy R."/>
            <person name="Gladieux P."/>
            <person name="Hiltunen Thoren M."/>
            <person name="Johannesson H."/>
        </authorList>
    </citation>
    <scope>NUCLEOTIDE SEQUENCE</scope>
    <source>
        <strain evidence="2">CBS 955.72</strain>
    </source>
</reference>
<reference evidence="2" key="2">
    <citation type="submission" date="2023-06" db="EMBL/GenBank/DDBJ databases">
        <authorList>
            <consortium name="Lawrence Berkeley National Laboratory"/>
            <person name="Haridas S."/>
            <person name="Hensen N."/>
            <person name="Bonometti L."/>
            <person name="Westerberg I."/>
            <person name="Brannstrom I.O."/>
            <person name="Guillou S."/>
            <person name="Cros-Aarteil S."/>
            <person name="Calhoun S."/>
            <person name="Kuo A."/>
            <person name="Mondo S."/>
            <person name="Pangilinan J."/>
            <person name="Riley R."/>
            <person name="Labutti K."/>
            <person name="Andreopoulos B."/>
            <person name="Lipzen A."/>
            <person name="Chen C."/>
            <person name="Yanf M."/>
            <person name="Daum C."/>
            <person name="Ng V."/>
            <person name="Clum A."/>
            <person name="Steindorff A."/>
            <person name="Ohm R."/>
            <person name="Martin F."/>
            <person name="Silar P."/>
            <person name="Natvig D."/>
            <person name="Lalanne C."/>
            <person name="Gautier V."/>
            <person name="Ament-Velasquez S.L."/>
            <person name="Kruys A."/>
            <person name="Hutchinson M.I."/>
            <person name="Powell A.J."/>
            <person name="Barry K."/>
            <person name="Miller A.N."/>
            <person name="Grigoriev I.V."/>
            <person name="Debuchy R."/>
            <person name="Gladieux P."/>
            <person name="Thoren M.H."/>
            <person name="Johannesson H."/>
        </authorList>
    </citation>
    <scope>NUCLEOTIDE SEQUENCE</scope>
    <source>
        <strain evidence="2">CBS 955.72</strain>
    </source>
</reference>
<proteinExistence type="predicted"/>
<evidence type="ECO:0000313" key="2">
    <source>
        <dbReference type="EMBL" id="KAK3346433.1"/>
    </source>
</evidence>
<keyword evidence="1" id="KW-0812">Transmembrane</keyword>
<keyword evidence="1" id="KW-1133">Transmembrane helix</keyword>
<organism evidence="2 3">
    <name type="scientific">Lasiosphaeria hispida</name>
    <dbReference type="NCBI Taxonomy" id="260671"/>
    <lineage>
        <taxon>Eukaryota</taxon>
        <taxon>Fungi</taxon>
        <taxon>Dikarya</taxon>
        <taxon>Ascomycota</taxon>
        <taxon>Pezizomycotina</taxon>
        <taxon>Sordariomycetes</taxon>
        <taxon>Sordariomycetidae</taxon>
        <taxon>Sordariales</taxon>
        <taxon>Lasiosphaeriaceae</taxon>
        <taxon>Lasiosphaeria</taxon>
    </lineage>
</organism>
<keyword evidence="1" id="KW-0472">Membrane</keyword>
<keyword evidence="3" id="KW-1185">Reference proteome</keyword>
<dbReference type="AlphaFoldDB" id="A0AAJ0HB98"/>
<sequence>MESVKEGSELRRQRNNKRVQRECQFQLLASQEVQPIILLRSAPSFRRGCCRSSHVLCTRYPGFSSGSDDHVKEDYRRWLPSAFGGSRFVFLAWISGDGSPYCSLSLGTVLGRAPPQSPSAKPRMLTLQFNSCLAATLALLPWVQPTGFLRPRGSRPLIPNGARLWGVSCLAGLSATGLRAFLGFLIRGAMYRCGDTTGITLPGRADQV</sequence>
<protein>
    <submittedName>
        <fullName evidence="2">Uncharacterized protein</fullName>
    </submittedName>
</protein>
<dbReference type="Proteomes" id="UP001275084">
    <property type="component" value="Unassembled WGS sequence"/>
</dbReference>
<evidence type="ECO:0000256" key="1">
    <source>
        <dbReference type="SAM" id="Phobius"/>
    </source>
</evidence>
<comment type="caution">
    <text evidence="2">The sequence shown here is derived from an EMBL/GenBank/DDBJ whole genome shotgun (WGS) entry which is preliminary data.</text>
</comment>
<gene>
    <name evidence="2" type="ORF">B0T25DRAFT_551999</name>
</gene>
<accession>A0AAJ0HB98</accession>
<dbReference type="EMBL" id="JAUIQD010000006">
    <property type="protein sequence ID" value="KAK3346433.1"/>
    <property type="molecule type" value="Genomic_DNA"/>
</dbReference>